<name>A0A916RMW4_9HYPH</name>
<dbReference type="GO" id="GO:0019262">
    <property type="term" value="P:N-acetylneuraminate catabolic process"/>
    <property type="evidence" value="ECO:0007669"/>
    <property type="project" value="TreeGrafter"/>
</dbReference>
<dbReference type="Gene3D" id="3.40.50.1360">
    <property type="match status" value="1"/>
</dbReference>
<evidence type="ECO:0000259" key="1">
    <source>
        <dbReference type="Pfam" id="PF01182"/>
    </source>
</evidence>
<dbReference type="InterPro" id="IPR037171">
    <property type="entry name" value="NagB/RpiA_transferase-like"/>
</dbReference>
<dbReference type="CDD" id="cd01399">
    <property type="entry name" value="GlcN6P_deaminase"/>
    <property type="match status" value="1"/>
</dbReference>
<dbReference type="GO" id="GO:0006046">
    <property type="term" value="P:N-acetylglucosamine catabolic process"/>
    <property type="evidence" value="ECO:0007669"/>
    <property type="project" value="TreeGrafter"/>
</dbReference>
<dbReference type="RefSeq" id="WP_308788800.1">
    <property type="nucleotide sequence ID" value="NZ_BMKB01000008.1"/>
</dbReference>
<dbReference type="GO" id="GO:0005737">
    <property type="term" value="C:cytoplasm"/>
    <property type="evidence" value="ECO:0007669"/>
    <property type="project" value="TreeGrafter"/>
</dbReference>
<dbReference type="PANTHER" id="PTHR11280:SF6">
    <property type="entry name" value="GLUCOSAMINE-6-PHOSPHATE ISOMERASE NAGB"/>
    <property type="match status" value="1"/>
</dbReference>
<organism evidence="2 3">
    <name type="scientific">Pelagibacterium lentulum</name>
    <dbReference type="NCBI Taxonomy" id="2029865"/>
    <lineage>
        <taxon>Bacteria</taxon>
        <taxon>Pseudomonadati</taxon>
        <taxon>Pseudomonadota</taxon>
        <taxon>Alphaproteobacteria</taxon>
        <taxon>Hyphomicrobiales</taxon>
        <taxon>Devosiaceae</taxon>
        <taxon>Pelagibacterium</taxon>
    </lineage>
</organism>
<comment type="caution">
    <text evidence="2">The sequence shown here is derived from an EMBL/GenBank/DDBJ whole genome shotgun (WGS) entry which is preliminary data.</text>
</comment>
<dbReference type="InterPro" id="IPR006148">
    <property type="entry name" value="Glc/Gal-6P_isomerase"/>
</dbReference>
<dbReference type="PANTHER" id="PTHR11280">
    <property type="entry name" value="GLUCOSAMINE-6-PHOSPHATE ISOMERASE"/>
    <property type="match status" value="1"/>
</dbReference>
<reference evidence="2 3" key="1">
    <citation type="journal article" date="2014" name="Int. J. Syst. Evol. Microbiol.">
        <title>Complete genome sequence of Corynebacterium casei LMG S-19264T (=DSM 44701T), isolated from a smear-ripened cheese.</title>
        <authorList>
            <consortium name="US DOE Joint Genome Institute (JGI-PGF)"/>
            <person name="Walter F."/>
            <person name="Albersmeier A."/>
            <person name="Kalinowski J."/>
            <person name="Ruckert C."/>
        </authorList>
    </citation>
    <scope>NUCLEOTIDE SEQUENCE [LARGE SCALE GENOMIC DNA]</scope>
    <source>
        <strain evidence="2 3">CGMCC 1.15896</strain>
    </source>
</reference>
<dbReference type="InterPro" id="IPR004547">
    <property type="entry name" value="Glucosamine6P_isomerase"/>
</dbReference>
<dbReference type="GO" id="GO:0006043">
    <property type="term" value="P:glucosamine catabolic process"/>
    <property type="evidence" value="ECO:0007669"/>
    <property type="project" value="TreeGrafter"/>
</dbReference>
<keyword evidence="3" id="KW-1185">Reference proteome</keyword>
<dbReference type="GO" id="GO:0004342">
    <property type="term" value="F:glucosamine-6-phosphate deaminase activity"/>
    <property type="evidence" value="ECO:0007669"/>
    <property type="project" value="InterPro"/>
</dbReference>
<evidence type="ECO:0000313" key="2">
    <source>
        <dbReference type="EMBL" id="GGA62072.1"/>
    </source>
</evidence>
<dbReference type="AlphaFoldDB" id="A0A916RMW4"/>
<proteinExistence type="predicted"/>
<feature type="domain" description="Glucosamine/galactosamine-6-phosphate isomerase" evidence="1">
    <location>
        <begin position="28"/>
        <end position="248"/>
    </location>
</feature>
<dbReference type="GO" id="GO:0005975">
    <property type="term" value="P:carbohydrate metabolic process"/>
    <property type="evidence" value="ECO:0007669"/>
    <property type="project" value="InterPro"/>
</dbReference>
<dbReference type="SUPFAM" id="SSF100950">
    <property type="entry name" value="NagB/RpiA/CoA transferase-like"/>
    <property type="match status" value="1"/>
</dbReference>
<dbReference type="EMBL" id="BMKB01000008">
    <property type="protein sequence ID" value="GGA62072.1"/>
    <property type="molecule type" value="Genomic_DNA"/>
</dbReference>
<accession>A0A916RMW4</accession>
<evidence type="ECO:0000313" key="3">
    <source>
        <dbReference type="Proteomes" id="UP000596977"/>
    </source>
</evidence>
<dbReference type="Pfam" id="PF01182">
    <property type="entry name" value="Glucosamine_iso"/>
    <property type="match status" value="1"/>
</dbReference>
<protein>
    <submittedName>
        <fullName evidence="2">Glucosamine-6-phosphate deaminase</fullName>
    </submittedName>
</protein>
<dbReference type="Proteomes" id="UP000596977">
    <property type="component" value="Unassembled WGS sequence"/>
</dbReference>
<dbReference type="GO" id="GO:0042802">
    <property type="term" value="F:identical protein binding"/>
    <property type="evidence" value="ECO:0007669"/>
    <property type="project" value="TreeGrafter"/>
</dbReference>
<gene>
    <name evidence="2" type="primary">nagB</name>
    <name evidence="2" type="ORF">GCM10011499_35500</name>
</gene>
<sequence length="264" mass="29102">MDWDGQAMPVGATERQIDLLKTKSFARREDMARVAASDIAERINSALAKKERVRIIFAAAPSQADTLDLLLARDDVDWSRVSAFHMDEYIGLPEGAPERFARWLDAQVFSRAAFGEVFPILPDPDPDSVVAEYAERLNAAPIDIVILGVGVNGHIAFNDPPVADFNDPYDVKVVELDDVCRQQQVDDKCFPAFDDVPTHAVTLTIPRLLRADSLFCVAPGTLKRVAVNDMLNGPIETACPASILRKQAHCTLYLDKESDPNVAK</sequence>